<evidence type="ECO:0000313" key="3">
    <source>
        <dbReference type="Proteomes" id="UP000250140"/>
    </source>
</evidence>
<reference evidence="2 3" key="1">
    <citation type="journal article" date="2016" name="Nat. Commun.">
        <title>Ectomycorrhizal ecology is imprinted in the genome of the dominant symbiotic fungus Cenococcum geophilum.</title>
        <authorList>
            <consortium name="DOE Joint Genome Institute"/>
            <person name="Peter M."/>
            <person name="Kohler A."/>
            <person name="Ohm R.A."/>
            <person name="Kuo A."/>
            <person name="Krutzmann J."/>
            <person name="Morin E."/>
            <person name="Arend M."/>
            <person name="Barry K.W."/>
            <person name="Binder M."/>
            <person name="Choi C."/>
            <person name="Clum A."/>
            <person name="Copeland A."/>
            <person name="Grisel N."/>
            <person name="Haridas S."/>
            <person name="Kipfer T."/>
            <person name="LaButti K."/>
            <person name="Lindquist E."/>
            <person name="Lipzen A."/>
            <person name="Maire R."/>
            <person name="Meier B."/>
            <person name="Mihaltcheva S."/>
            <person name="Molinier V."/>
            <person name="Murat C."/>
            <person name="Poggeler S."/>
            <person name="Quandt C.A."/>
            <person name="Sperisen C."/>
            <person name="Tritt A."/>
            <person name="Tisserant E."/>
            <person name="Crous P.W."/>
            <person name="Henrissat B."/>
            <person name="Nehls U."/>
            <person name="Egli S."/>
            <person name="Spatafora J.W."/>
            <person name="Grigoriev I.V."/>
            <person name="Martin F.M."/>
        </authorList>
    </citation>
    <scope>NUCLEOTIDE SEQUENCE [LARGE SCALE GENOMIC DNA]</scope>
    <source>
        <strain evidence="2 3">CBS 207.34</strain>
    </source>
</reference>
<feature type="region of interest" description="Disordered" evidence="1">
    <location>
        <begin position="283"/>
        <end position="447"/>
    </location>
</feature>
<feature type="region of interest" description="Disordered" evidence="1">
    <location>
        <begin position="678"/>
        <end position="867"/>
    </location>
</feature>
<feature type="compositionally biased region" description="Low complexity" evidence="1">
    <location>
        <begin position="154"/>
        <end position="163"/>
    </location>
</feature>
<feature type="compositionally biased region" description="Low complexity" evidence="1">
    <location>
        <begin position="200"/>
        <end position="214"/>
    </location>
</feature>
<name>A0A8E2F0M9_9PEZI</name>
<dbReference type="AlphaFoldDB" id="A0A8E2F0M9"/>
<gene>
    <name evidence="2" type="ORF">AOQ84DRAFT_221928</name>
</gene>
<sequence>MGPGQHHSHGRKSSTHNASSHPPSKHQRTSTAPEAIVRIPSTGDGRGRRLSNPTTPSLTPSAGVSTASGSYFSPQPTASGADARSPANRRPPASRSGHGIDTSRGPPIALITRGSYSADIARRSQKPSDFAFAQQQLVQLGLVSPGAPQSPKQSSAGSSVAGASRKDNTGSVGDPVARTPSRSHESSRQSDIRREEQMASSVDDSSDYDSSFRSHGGSNLAMQEQHQTKGGSSTEGDQTEDLFLNIAQDAPQREDAGEGITRVERRRVSLLVQIDASRIARAGNRQSLPTNTYSSPVTETDSVTPNANKTPSSIDTRQAANYRKPSHLPSPSLNSRVLREQSPASPANILDNPRSRFFSLSPQPTFPLSKSKDQDASQVLPQYGRRRPSFPDSIQTPPNRAHTYRPSNLHYSSSRDNDSTPHIDTPPETATNRTYSRADGTDSVDSVAAPSSVWDELDDLKSRIRKLELTGKLPATSGAAVSNGSGERPRTATTTVTTVSSSPKHYRKPSTSPSESTVGGHTNSNLHPLLHAALAKAKDLLSPSIYRVLEATASEALELAALTGSAGPQGTLYSASSIINGVTVPDRQVRRKADSLCRSLTELCIALCEVKTNPASPAVRTTTAGARRPSIQVNGDSHTPNYTQIRASVEPESGAVPRSSPSRALSRIEARRSSIMNLNGAGSVSRDPSQEPPNPAQSQAPNRFNRAGTSLLRTRRATNEDEDPTLRAPSRAMTDFSQIRSSNRANRLSRDYNSQTPVPELQPSPSLQHTSSLRRPNGATTTTTTEGVHNPSSSLLRDGSRRYLDRQTPPVYDKTITAESAASEERRRAQPVLAQYTNAARVPTGGGGLSRTGSLGRRYRGGNANGD</sequence>
<feature type="compositionally biased region" description="Polar residues" evidence="1">
    <location>
        <begin position="216"/>
        <end position="236"/>
    </location>
</feature>
<feature type="compositionally biased region" description="Polar residues" evidence="1">
    <location>
        <begin position="696"/>
        <end position="712"/>
    </location>
</feature>
<evidence type="ECO:0000256" key="1">
    <source>
        <dbReference type="SAM" id="MobiDB-lite"/>
    </source>
</evidence>
<feature type="compositionally biased region" description="Polar residues" evidence="1">
    <location>
        <begin position="358"/>
        <end position="368"/>
    </location>
</feature>
<protein>
    <submittedName>
        <fullName evidence="2">Uncharacterized protein</fullName>
    </submittedName>
</protein>
<feature type="compositionally biased region" description="Low complexity" evidence="1">
    <location>
        <begin position="491"/>
        <end position="502"/>
    </location>
</feature>
<feature type="compositionally biased region" description="Polar residues" evidence="1">
    <location>
        <begin position="284"/>
        <end position="319"/>
    </location>
</feature>
<accession>A0A8E2F0M9</accession>
<organism evidence="2 3">
    <name type="scientific">Glonium stellatum</name>
    <dbReference type="NCBI Taxonomy" id="574774"/>
    <lineage>
        <taxon>Eukaryota</taxon>
        <taxon>Fungi</taxon>
        <taxon>Dikarya</taxon>
        <taxon>Ascomycota</taxon>
        <taxon>Pezizomycotina</taxon>
        <taxon>Dothideomycetes</taxon>
        <taxon>Pleosporomycetidae</taxon>
        <taxon>Gloniales</taxon>
        <taxon>Gloniaceae</taxon>
        <taxon>Glonium</taxon>
    </lineage>
</organism>
<feature type="compositionally biased region" description="Polar residues" evidence="1">
    <location>
        <begin position="735"/>
        <end position="774"/>
    </location>
</feature>
<feature type="compositionally biased region" description="Polar residues" evidence="1">
    <location>
        <begin position="509"/>
        <end position="524"/>
    </location>
</feature>
<evidence type="ECO:0000313" key="2">
    <source>
        <dbReference type="EMBL" id="OCL08407.1"/>
    </source>
</evidence>
<feature type="region of interest" description="Disordered" evidence="1">
    <location>
        <begin position="476"/>
        <end position="524"/>
    </location>
</feature>
<dbReference type="OrthoDB" id="5369729at2759"/>
<proteinExistence type="predicted"/>
<feature type="compositionally biased region" description="Polar residues" evidence="1">
    <location>
        <begin position="786"/>
        <end position="795"/>
    </location>
</feature>
<feature type="region of interest" description="Disordered" evidence="1">
    <location>
        <begin position="1"/>
        <end position="111"/>
    </location>
</feature>
<feature type="compositionally biased region" description="Polar residues" evidence="1">
    <location>
        <begin position="631"/>
        <end position="642"/>
    </location>
</feature>
<dbReference type="Proteomes" id="UP000250140">
    <property type="component" value="Unassembled WGS sequence"/>
</dbReference>
<feature type="region of interest" description="Disordered" evidence="1">
    <location>
        <begin position="143"/>
        <end position="237"/>
    </location>
</feature>
<feature type="region of interest" description="Disordered" evidence="1">
    <location>
        <begin position="616"/>
        <end position="642"/>
    </location>
</feature>
<feature type="compositionally biased region" description="Low complexity" evidence="1">
    <location>
        <begin position="83"/>
        <end position="96"/>
    </location>
</feature>
<feature type="compositionally biased region" description="Basic and acidic residues" evidence="1">
    <location>
        <begin position="182"/>
        <end position="197"/>
    </location>
</feature>
<feature type="compositionally biased region" description="Polar residues" evidence="1">
    <location>
        <begin position="51"/>
        <end position="78"/>
    </location>
</feature>
<feature type="compositionally biased region" description="Basic residues" evidence="1">
    <location>
        <begin position="1"/>
        <end position="14"/>
    </location>
</feature>
<feature type="region of interest" description="Disordered" evidence="1">
    <location>
        <begin position="647"/>
        <end position="666"/>
    </location>
</feature>
<keyword evidence="3" id="KW-1185">Reference proteome</keyword>
<dbReference type="EMBL" id="KV749662">
    <property type="protein sequence ID" value="OCL08407.1"/>
    <property type="molecule type" value="Genomic_DNA"/>
</dbReference>